<feature type="signal peptide" evidence="3">
    <location>
        <begin position="1"/>
        <end position="24"/>
    </location>
</feature>
<keyword evidence="1 3" id="KW-0732">Signal</keyword>
<comment type="caution">
    <text evidence="5">The sequence shown here is derived from an EMBL/GenBank/DDBJ whole genome shotgun (WGS) entry which is preliminary data.</text>
</comment>
<dbReference type="SUPFAM" id="SSF53850">
    <property type="entry name" value="Periplasmic binding protein-like II"/>
    <property type="match status" value="1"/>
</dbReference>
<dbReference type="SUPFAM" id="SSF103088">
    <property type="entry name" value="OmpA-like"/>
    <property type="match status" value="1"/>
</dbReference>
<dbReference type="InterPro" id="IPR024370">
    <property type="entry name" value="PBP_domain"/>
</dbReference>
<proteinExistence type="predicted"/>
<protein>
    <submittedName>
        <fullName evidence="5">Cell envelope biogenesis protein OmpA</fullName>
    </submittedName>
</protein>
<dbReference type="PROSITE" id="PS51123">
    <property type="entry name" value="OMPA_2"/>
    <property type="match status" value="1"/>
</dbReference>
<dbReference type="InterPro" id="IPR050811">
    <property type="entry name" value="Phosphate_ABC_transporter"/>
</dbReference>
<name>A0A073IZ67_9RHOB</name>
<keyword evidence="6" id="KW-1185">Reference proteome</keyword>
<dbReference type="eggNOG" id="COG0226">
    <property type="taxonomic scope" value="Bacteria"/>
</dbReference>
<dbReference type="PANTHER" id="PTHR30570">
    <property type="entry name" value="PERIPLASMIC PHOSPHATE BINDING COMPONENT OF PHOSPHATE ABC TRANSPORTER"/>
    <property type="match status" value="1"/>
</dbReference>
<sequence length="522" mass="56466">MTNAICAAFFAALFLFGTTVSALAQDITLTSRDSKIELSGTLLGFDGEFYRVQTEYGELTVDGSGVLCSGPACPNLQDFVAELQISGAPTLGAVVMPALIEAFARKNNYVTERVEGEDSTTFTYLIRRESDKKLAARFFFRVTNTDEGFADLLADEADIVMSLREIRPEERKRAREAGLGDMTGINRSRVLALDAIVPVVSGSNPIQGISPANLALVLAGQITNWQALGGPDVPIDLHLPGDASGLGQAIVDQLLQPANLSKFSGQATHHAAPWDLSQAVAADTFALGVTSYADRGDTQPLMLTGSCGFSMQASRRAIKTEDYPLTAPMFLYFPARRLPRLAREFLAFTRGPAAQIVIRRSGFVDQTPEEIAVEQQGNRFANAIAKAGTEITLGELQRMTATLTPMARLSTSFRFEAGSIRLDAQSRSNVQQLARALEVGQYDARRLLFVGFSDGEGPSEANRDIALRRADAVRRAVSEAAVAANLGRVELGVDAFGEAMPMACDESSWGRRANRRVEVWVR</sequence>
<dbReference type="Gene3D" id="3.40.190.10">
    <property type="entry name" value="Periplasmic binding protein-like II"/>
    <property type="match status" value="2"/>
</dbReference>
<feature type="domain" description="OmpA-like" evidence="4">
    <location>
        <begin position="402"/>
        <end position="522"/>
    </location>
</feature>
<evidence type="ECO:0000313" key="6">
    <source>
        <dbReference type="Proteomes" id="UP000027734"/>
    </source>
</evidence>
<dbReference type="InterPro" id="IPR036737">
    <property type="entry name" value="OmpA-like_sf"/>
</dbReference>
<evidence type="ECO:0000256" key="1">
    <source>
        <dbReference type="ARBA" id="ARBA00022729"/>
    </source>
</evidence>
<dbReference type="RefSeq" id="WP_025059076.1">
    <property type="nucleotide sequence ID" value="NZ_JAMC01000001.1"/>
</dbReference>
<dbReference type="eggNOG" id="COG2885">
    <property type="taxonomic scope" value="Bacteria"/>
</dbReference>
<dbReference type="STRING" id="1300350.Z948_1672"/>
<feature type="chain" id="PRO_5001690167" evidence="3">
    <location>
        <begin position="25"/>
        <end position="522"/>
    </location>
</feature>
<dbReference type="InterPro" id="IPR006665">
    <property type="entry name" value="OmpA-like"/>
</dbReference>
<dbReference type="Pfam" id="PF12849">
    <property type="entry name" value="PBP_like_2"/>
    <property type="match status" value="1"/>
</dbReference>
<evidence type="ECO:0000313" key="5">
    <source>
        <dbReference type="EMBL" id="KEJ90697.1"/>
    </source>
</evidence>
<dbReference type="CDD" id="cd07185">
    <property type="entry name" value="OmpA_C-like"/>
    <property type="match status" value="1"/>
</dbReference>
<dbReference type="Gene3D" id="3.30.1330.60">
    <property type="entry name" value="OmpA-like domain"/>
    <property type="match status" value="1"/>
</dbReference>
<organism evidence="5 6">
    <name type="scientific">Sulfitobacter donghicola DSW-25 = KCTC 12864 = JCM 14565</name>
    <dbReference type="NCBI Taxonomy" id="1300350"/>
    <lineage>
        <taxon>Bacteria</taxon>
        <taxon>Pseudomonadati</taxon>
        <taxon>Pseudomonadota</taxon>
        <taxon>Alphaproteobacteria</taxon>
        <taxon>Rhodobacterales</taxon>
        <taxon>Roseobacteraceae</taxon>
        <taxon>Sulfitobacter</taxon>
    </lineage>
</organism>
<keyword evidence="2" id="KW-0472">Membrane</keyword>
<reference evidence="5 6" key="1">
    <citation type="submission" date="2014-01" db="EMBL/GenBank/DDBJ databases">
        <title>Sulfitobacter donghicola JCM 14565 Genome Sequencing.</title>
        <authorList>
            <person name="Lai Q."/>
            <person name="Hong Z."/>
        </authorList>
    </citation>
    <scope>NUCLEOTIDE SEQUENCE [LARGE SCALE GENOMIC DNA]</scope>
    <source>
        <strain evidence="5 6">JCM 14565</strain>
    </source>
</reference>
<evidence type="ECO:0000256" key="3">
    <source>
        <dbReference type="SAM" id="SignalP"/>
    </source>
</evidence>
<dbReference type="GO" id="GO:0016020">
    <property type="term" value="C:membrane"/>
    <property type="evidence" value="ECO:0007669"/>
    <property type="project" value="UniProtKB-UniRule"/>
</dbReference>
<dbReference type="Proteomes" id="UP000027734">
    <property type="component" value="Unassembled WGS sequence"/>
</dbReference>
<dbReference type="AlphaFoldDB" id="A0A073IZ67"/>
<dbReference type="EMBL" id="JAMC01000001">
    <property type="protein sequence ID" value="KEJ90697.1"/>
    <property type="molecule type" value="Genomic_DNA"/>
</dbReference>
<evidence type="ECO:0000259" key="4">
    <source>
        <dbReference type="PROSITE" id="PS51123"/>
    </source>
</evidence>
<accession>A0A073IZ67</accession>
<gene>
    <name evidence="5" type="ORF">DSW25_01910</name>
</gene>
<dbReference type="OrthoDB" id="9790048at2"/>
<dbReference type="Pfam" id="PF00691">
    <property type="entry name" value="OmpA"/>
    <property type="match status" value="1"/>
</dbReference>
<dbReference type="PANTHER" id="PTHR30570:SF1">
    <property type="entry name" value="PHOSPHATE-BINDING PROTEIN PSTS"/>
    <property type="match status" value="1"/>
</dbReference>
<evidence type="ECO:0000256" key="2">
    <source>
        <dbReference type="PROSITE-ProRule" id="PRU00473"/>
    </source>
</evidence>